<organism evidence="1 2">
    <name type="scientific">Roseateles albus</name>
    <dbReference type="NCBI Taxonomy" id="2987525"/>
    <lineage>
        <taxon>Bacteria</taxon>
        <taxon>Pseudomonadati</taxon>
        <taxon>Pseudomonadota</taxon>
        <taxon>Betaproteobacteria</taxon>
        <taxon>Burkholderiales</taxon>
        <taxon>Sphaerotilaceae</taxon>
        <taxon>Roseateles</taxon>
    </lineage>
</organism>
<name>A0ABT5KAW3_9BURK</name>
<dbReference type="RefSeq" id="WP_273599418.1">
    <property type="nucleotide sequence ID" value="NZ_JAQQXT010000003.1"/>
</dbReference>
<dbReference type="PANTHER" id="PTHR48228:SF5">
    <property type="entry name" value="ALPHA-METHYLACYL-COA RACEMASE"/>
    <property type="match status" value="1"/>
</dbReference>
<dbReference type="InterPro" id="IPR050509">
    <property type="entry name" value="CoA-transferase_III"/>
</dbReference>
<dbReference type="Pfam" id="PF02515">
    <property type="entry name" value="CoA_transf_3"/>
    <property type="match status" value="1"/>
</dbReference>
<dbReference type="Gene3D" id="3.30.1540.10">
    <property type="entry name" value="formyl-coa transferase, domain 3"/>
    <property type="match status" value="1"/>
</dbReference>
<evidence type="ECO:0000313" key="1">
    <source>
        <dbReference type="EMBL" id="MDC8771063.1"/>
    </source>
</evidence>
<gene>
    <name evidence="1" type="ORF">PRZ03_05730</name>
</gene>
<reference evidence="1 2" key="1">
    <citation type="submission" date="2022-10" db="EMBL/GenBank/DDBJ databases">
        <title>Paucibacter sp. hw1 Genome sequencing.</title>
        <authorList>
            <person name="Park S."/>
        </authorList>
    </citation>
    <scope>NUCLEOTIDE SEQUENCE [LARGE SCALE GENOMIC DNA]</scope>
    <source>
        <strain evidence="2">hw1</strain>
    </source>
</reference>
<evidence type="ECO:0000313" key="2">
    <source>
        <dbReference type="Proteomes" id="UP001221189"/>
    </source>
</evidence>
<protein>
    <submittedName>
        <fullName evidence="1">CaiB/BaiF CoA-transferase family protein</fullName>
    </submittedName>
</protein>
<dbReference type="PANTHER" id="PTHR48228">
    <property type="entry name" value="SUCCINYL-COA--D-CITRAMALATE COA-TRANSFERASE"/>
    <property type="match status" value="1"/>
</dbReference>
<dbReference type="EMBL" id="JAQQXT010000003">
    <property type="protein sequence ID" value="MDC8771063.1"/>
    <property type="molecule type" value="Genomic_DNA"/>
</dbReference>
<sequence length="378" mass="40373">MSNQAAKGPLQGLRVIEMAGLGPAPFCGRLLADMGADVIVIERPAALRGLNTGNAINRGKRSICLDLKSALGLQAAKTLINGASALIEGYRPGVMEHLCLAPAIFEVSNPQLVFGRVTGWGQTGPLAQAPGHDINFVALSGVSTIASRAGAAPSLPATLIGDMAGGAMFLAFGLLCAILEAQRSGRGQVVDAAMIDGVSALSGLIHSMRGSGMWPATPEQNLFLHNSPFYDSFECADGRYITLGALEPKFYREMLRLLELSDVDPARQYDAAQWPSLRARVADRIKSKTRTQWCELLEGSDACFAPVLTLDEAAEHPHNRWRGNFVEVMGELQAAAAPRFSRSQARPPQAGPLPGQHSRELLLELGFNLEQIKQMAPA</sequence>
<dbReference type="InterPro" id="IPR023606">
    <property type="entry name" value="CoA-Trfase_III_dom_1_sf"/>
</dbReference>
<dbReference type="SUPFAM" id="SSF89796">
    <property type="entry name" value="CoA-transferase family III (CaiB/BaiF)"/>
    <property type="match status" value="1"/>
</dbReference>
<dbReference type="Proteomes" id="UP001221189">
    <property type="component" value="Unassembled WGS sequence"/>
</dbReference>
<proteinExistence type="predicted"/>
<keyword evidence="2" id="KW-1185">Reference proteome</keyword>
<comment type="caution">
    <text evidence="1">The sequence shown here is derived from an EMBL/GenBank/DDBJ whole genome shotgun (WGS) entry which is preliminary data.</text>
</comment>
<dbReference type="InterPro" id="IPR003673">
    <property type="entry name" value="CoA-Trfase_fam_III"/>
</dbReference>
<accession>A0ABT5KAW3</accession>
<dbReference type="Gene3D" id="3.40.50.10540">
    <property type="entry name" value="Crotonobetainyl-coa:carnitine coa-transferase, domain 1"/>
    <property type="match status" value="1"/>
</dbReference>
<dbReference type="InterPro" id="IPR044855">
    <property type="entry name" value="CoA-Trfase_III_dom3_sf"/>
</dbReference>